<comment type="caution">
    <text evidence="3">The sequence shown here is derived from an EMBL/GenBank/DDBJ whole genome shotgun (WGS) entry which is preliminary data.</text>
</comment>
<evidence type="ECO:0000313" key="3">
    <source>
        <dbReference type="EMBL" id="KAJ3579781.1"/>
    </source>
</evidence>
<keyword evidence="4" id="KW-1185">Reference proteome</keyword>
<dbReference type="SUPFAM" id="SSF144000">
    <property type="entry name" value="Oxysterol-binding protein-like"/>
    <property type="match status" value="1"/>
</dbReference>
<dbReference type="PANTHER" id="PTHR10972">
    <property type="entry name" value="OXYSTEROL-BINDING PROTEIN-RELATED"/>
    <property type="match status" value="1"/>
</dbReference>
<protein>
    <recommendedName>
        <fullName evidence="5">Oxysterol-binding protein</fullName>
    </recommendedName>
</protein>
<dbReference type="Gene3D" id="2.40.160.120">
    <property type="match status" value="1"/>
</dbReference>
<dbReference type="PROSITE" id="PS01013">
    <property type="entry name" value="OSBP"/>
    <property type="match status" value="1"/>
</dbReference>
<gene>
    <name evidence="3" type="ORF">NPX13_g782</name>
</gene>
<evidence type="ECO:0000256" key="2">
    <source>
        <dbReference type="RuleBase" id="RU003844"/>
    </source>
</evidence>
<proteinExistence type="inferred from homology"/>
<dbReference type="InterPro" id="IPR018494">
    <property type="entry name" value="Oxysterol-bd_CS"/>
</dbReference>
<dbReference type="VEuPathDB" id="FungiDB:F4678DRAFT_482842"/>
<dbReference type="EMBL" id="JANPWZ010000059">
    <property type="protein sequence ID" value="KAJ3579781.1"/>
    <property type="molecule type" value="Genomic_DNA"/>
</dbReference>
<dbReference type="GO" id="GO:0016020">
    <property type="term" value="C:membrane"/>
    <property type="evidence" value="ECO:0007669"/>
    <property type="project" value="TreeGrafter"/>
</dbReference>
<dbReference type="Gene3D" id="3.30.70.3490">
    <property type="match status" value="1"/>
</dbReference>
<dbReference type="GO" id="GO:0008142">
    <property type="term" value="F:oxysterol binding"/>
    <property type="evidence" value="ECO:0007669"/>
    <property type="project" value="TreeGrafter"/>
</dbReference>
<dbReference type="InterPro" id="IPR037239">
    <property type="entry name" value="OSBP_sf"/>
</dbReference>
<reference evidence="3" key="1">
    <citation type="submission" date="2022-07" db="EMBL/GenBank/DDBJ databases">
        <title>Genome Sequence of Xylaria arbuscula.</title>
        <authorList>
            <person name="Buettner E."/>
        </authorList>
    </citation>
    <scope>NUCLEOTIDE SEQUENCE</scope>
    <source>
        <strain evidence="3">VT107</strain>
    </source>
</reference>
<dbReference type="Pfam" id="PF01237">
    <property type="entry name" value="Oxysterol_BP"/>
    <property type="match status" value="1"/>
</dbReference>
<dbReference type="Proteomes" id="UP001148614">
    <property type="component" value="Unassembled WGS sequence"/>
</dbReference>
<dbReference type="AlphaFoldDB" id="A0A9W8NM82"/>
<comment type="similarity">
    <text evidence="1 2">Belongs to the OSBP family.</text>
</comment>
<dbReference type="GO" id="GO:0005829">
    <property type="term" value="C:cytosol"/>
    <property type="evidence" value="ECO:0007669"/>
    <property type="project" value="TreeGrafter"/>
</dbReference>
<evidence type="ECO:0008006" key="5">
    <source>
        <dbReference type="Google" id="ProtNLM"/>
    </source>
</evidence>
<sequence length="422" mass="47126">MTAQRAAEDALRHIWFIGSAASISTVFTMSQYSSLSGFLKFLASVPGDFSNITAPPHFLAPTSVTEVANCWTERPTLLTAPALEADPEKRSLLVLKWVLASLRSQFYLSGSTDTSIKKPLNAFLGEIFTATWKEGSSSANILTEQVSHHPPITAICLWNEEHGIRAEGYCRVEMTFNGHVNVRQVGRSVLHLDGYDEDYLIPPFNAHVKGFLSGRLYPEIKGIYNIVSSSGFVSEIEFSGAGLFGGGDSNSFHAKMYHRDDAKKKVLYEVSGRWSDKFTIRDARTSTVLEEYDTNAGYHTLSVPILKAIGEQDPWESRRAWQHVTEALRVSDLAKAVDEKTKIEKAQRAMRAEEVRSNTAWIPLFFSARDGPDSVFTRLSLATTGWSLQSDRTKGVWRADWEKIKRLERPFHKGITPTSSVV</sequence>
<dbReference type="InterPro" id="IPR000648">
    <property type="entry name" value="Oxysterol-bd"/>
</dbReference>
<evidence type="ECO:0000256" key="1">
    <source>
        <dbReference type="ARBA" id="ARBA00008842"/>
    </source>
</evidence>
<dbReference type="PANTHER" id="PTHR10972:SF92">
    <property type="entry name" value="OXYSTEROL BINDING PROTEIN"/>
    <property type="match status" value="1"/>
</dbReference>
<accession>A0A9W8NM82</accession>
<dbReference type="Gene3D" id="1.10.287.2720">
    <property type="match status" value="1"/>
</dbReference>
<name>A0A9W8NM82_9PEZI</name>
<evidence type="ECO:0000313" key="4">
    <source>
        <dbReference type="Proteomes" id="UP001148614"/>
    </source>
</evidence>
<organism evidence="3 4">
    <name type="scientific">Xylaria arbuscula</name>
    <dbReference type="NCBI Taxonomy" id="114810"/>
    <lineage>
        <taxon>Eukaryota</taxon>
        <taxon>Fungi</taxon>
        <taxon>Dikarya</taxon>
        <taxon>Ascomycota</taxon>
        <taxon>Pezizomycotina</taxon>
        <taxon>Sordariomycetes</taxon>
        <taxon>Xylariomycetidae</taxon>
        <taxon>Xylariales</taxon>
        <taxon>Xylariaceae</taxon>
        <taxon>Xylaria</taxon>
    </lineage>
</organism>